<evidence type="ECO:0000313" key="3">
    <source>
        <dbReference type="Proteomes" id="UP000250028"/>
    </source>
</evidence>
<dbReference type="InterPro" id="IPR036388">
    <property type="entry name" value="WH-like_DNA-bd_sf"/>
</dbReference>
<name>A0A2Y8ZKC0_9MICO</name>
<dbReference type="GO" id="GO:0003700">
    <property type="term" value="F:DNA-binding transcription factor activity"/>
    <property type="evidence" value="ECO:0007669"/>
    <property type="project" value="InterPro"/>
</dbReference>
<dbReference type="Pfam" id="PF12802">
    <property type="entry name" value="MarR_2"/>
    <property type="match status" value="1"/>
</dbReference>
<dbReference type="PROSITE" id="PS50995">
    <property type="entry name" value="HTH_MARR_2"/>
    <property type="match status" value="1"/>
</dbReference>
<dbReference type="Proteomes" id="UP000250028">
    <property type="component" value="Unassembled WGS sequence"/>
</dbReference>
<evidence type="ECO:0000259" key="1">
    <source>
        <dbReference type="PROSITE" id="PS50995"/>
    </source>
</evidence>
<sequence length="152" mass="16903">MIETQVQWLTDAEQTAWRAYLRGSRSLEVALGDDLEQVGFSLAEYELLSMLSEAPDQAMRMSALADLIVQSRSRVTHTAARLERRGLVERTTCASDGRGVLLVLTDEGRTAVSRAAQVHVESVRRHLVSQLTPQQFHALGEAMQAIRDGLRD</sequence>
<dbReference type="SUPFAM" id="SSF46785">
    <property type="entry name" value="Winged helix' DNA-binding domain"/>
    <property type="match status" value="1"/>
</dbReference>
<keyword evidence="3" id="KW-1185">Reference proteome</keyword>
<dbReference type="EMBL" id="UESZ01000001">
    <property type="protein sequence ID" value="SSA32851.1"/>
    <property type="molecule type" value="Genomic_DNA"/>
</dbReference>
<organism evidence="2 3">
    <name type="scientific">Branchiibius hedensis</name>
    <dbReference type="NCBI Taxonomy" id="672460"/>
    <lineage>
        <taxon>Bacteria</taxon>
        <taxon>Bacillati</taxon>
        <taxon>Actinomycetota</taxon>
        <taxon>Actinomycetes</taxon>
        <taxon>Micrococcales</taxon>
        <taxon>Dermacoccaceae</taxon>
        <taxon>Branchiibius</taxon>
    </lineage>
</organism>
<dbReference type="OrthoDB" id="8635520at2"/>
<reference evidence="3" key="1">
    <citation type="submission" date="2016-10" db="EMBL/GenBank/DDBJ databases">
        <authorList>
            <person name="Varghese N."/>
            <person name="Submissions S."/>
        </authorList>
    </citation>
    <scope>NUCLEOTIDE SEQUENCE [LARGE SCALE GENOMIC DNA]</scope>
    <source>
        <strain evidence="3">DSM 22951</strain>
    </source>
</reference>
<dbReference type="InterPro" id="IPR000835">
    <property type="entry name" value="HTH_MarR-typ"/>
</dbReference>
<keyword evidence="2" id="KW-0238">DNA-binding</keyword>
<evidence type="ECO:0000313" key="2">
    <source>
        <dbReference type="EMBL" id="SSA32851.1"/>
    </source>
</evidence>
<dbReference type="PANTHER" id="PTHR33164:SF99">
    <property type="entry name" value="MARR FAMILY REGULATORY PROTEIN"/>
    <property type="match status" value="1"/>
</dbReference>
<dbReference type="SMART" id="SM00347">
    <property type="entry name" value="HTH_MARR"/>
    <property type="match status" value="1"/>
</dbReference>
<dbReference type="InterPro" id="IPR036390">
    <property type="entry name" value="WH_DNA-bd_sf"/>
</dbReference>
<dbReference type="GO" id="GO:0006950">
    <property type="term" value="P:response to stress"/>
    <property type="evidence" value="ECO:0007669"/>
    <property type="project" value="TreeGrafter"/>
</dbReference>
<proteinExistence type="predicted"/>
<protein>
    <submittedName>
        <fullName evidence="2">DNA-binding transcriptional regulator, MarR family</fullName>
    </submittedName>
</protein>
<gene>
    <name evidence="2" type="ORF">SAMN04489750_0116</name>
</gene>
<dbReference type="GO" id="GO:0003677">
    <property type="term" value="F:DNA binding"/>
    <property type="evidence" value="ECO:0007669"/>
    <property type="project" value="UniProtKB-KW"/>
</dbReference>
<accession>A0A2Y8ZKC0</accession>
<dbReference type="InterPro" id="IPR039422">
    <property type="entry name" value="MarR/SlyA-like"/>
</dbReference>
<dbReference type="Gene3D" id="1.10.10.10">
    <property type="entry name" value="Winged helix-like DNA-binding domain superfamily/Winged helix DNA-binding domain"/>
    <property type="match status" value="1"/>
</dbReference>
<dbReference type="AlphaFoldDB" id="A0A2Y8ZKC0"/>
<dbReference type="PANTHER" id="PTHR33164">
    <property type="entry name" value="TRANSCRIPTIONAL REGULATOR, MARR FAMILY"/>
    <property type="match status" value="1"/>
</dbReference>
<dbReference type="RefSeq" id="WP_109683627.1">
    <property type="nucleotide sequence ID" value="NZ_QGDN01000001.1"/>
</dbReference>
<feature type="domain" description="HTH marR-type" evidence="1">
    <location>
        <begin position="13"/>
        <end position="148"/>
    </location>
</feature>